<dbReference type="Pfam" id="PF14281">
    <property type="entry name" value="PDDEXK_4"/>
    <property type="match status" value="1"/>
</dbReference>
<evidence type="ECO:0000313" key="2">
    <source>
        <dbReference type="Proteomes" id="UP001236663"/>
    </source>
</evidence>
<proteinExistence type="predicted"/>
<reference evidence="2" key="1">
    <citation type="journal article" date="2019" name="Int. J. Syst. Evol. Microbiol.">
        <title>The Global Catalogue of Microorganisms (GCM) 10K type strain sequencing project: providing services to taxonomists for standard genome sequencing and annotation.</title>
        <authorList>
            <consortium name="The Broad Institute Genomics Platform"/>
            <consortium name="The Broad Institute Genome Sequencing Center for Infectious Disease"/>
            <person name="Wu L."/>
            <person name="Ma J."/>
        </authorList>
    </citation>
    <scope>NUCLEOTIDE SEQUENCE [LARGE SCALE GENOMIC DNA]</scope>
    <source>
        <strain evidence="2">CECT 7706</strain>
    </source>
</reference>
<dbReference type="InterPro" id="IPR029470">
    <property type="entry name" value="PDDEXK_4"/>
</dbReference>
<gene>
    <name evidence="1" type="ORF">QWZ15_10360</name>
</gene>
<comment type="caution">
    <text evidence="1">The sequence shown here is derived from an EMBL/GenBank/DDBJ whole genome shotgun (WGS) entry which is preliminary data.</text>
</comment>
<dbReference type="RefSeq" id="WP_163386109.1">
    <property type="nucleotide sequence ID" value="NZ_JAUFQS010000009.1"/>
</dbReference>
<dbReference type="Proteomes" id="UP001236663">
    <property type="component" value="Unassembled WGS sequence"/>
</dbReference>
<keyword evidence="2" id="KW-1185">Reference proteome</keyword>
<accession>A0ABT8C8U2</accession>
<name>A0ABT8C8U2_9BACT</name>
<organism evidence="1 2">
    <name type="scientific">Cyclobacterium jeungdonense</name>
    <dbReference type="NCBI Taxonomy" id="708087"/>
    <lineage>
        <taxon>Bacteria</taxon>
        <taxon>Pseudomonadati</taxon>
        <taxon>Bacteroidota</taxon>
        <taxon>Cytophagia</taxon>
        <taxon>Cytophagales</taxon>
        <taxon>Cyclobacteriaceae</taxon>
        <taxon>Cyclobacterium</taxon>
    </lineage>
</organism>
<evidence type="ECO:0000313" key="1">
    <source>
        <dbReference type="EMBL" id="MDN3688233.1"/>
    </source>
</evidence>
<sequence length="273" mass="31635">MVTIENAKKLLEKVHEIQKREDELSTLRGEKFNIFKLLGLDANEAGLHTKFIFELLNKNGSHGLGAVFFDGFISILNKNVLSQDYSIPGYTHFQQIRKEQNIGGVDHKKIDGGVIDLHIETDSFSIAIENKIYSGLGYQQLERYHAYQSNKKNKLRYLLLLTLDGYGGYKGPLREGEEYFSITYREIILDWLEFCHEKASNTPVLRETIKQYIITIKGILGMLTNQEMNKELENLILKNYDSARQIAEAFVHSKELRTRKMYELVLNKLKKLR</sequence>
<dbReference type="EMBL" id="JAUFQS010000009">
    <property type="protein sequence ID" value="MDN3688233.1"/>
    <property type="molecule type" value="Genomic_DNA"/>
</dbReference>
<protein>
    <submittedName>
        <fullName evidence="1">PD-(D/E)XK nuclease family protein</fullName>
    </submittedName>
</protein>